<evidence type="ECO:0000256" key="2">
    <source>
        <dbReference type="SAM" id="SignalP"/>
    </source>
</evidence>
<feature type="compositionally biased region" description="Basic and acidic residues" evidence="1">
    <location>
        <begin position="42"/>
        <end position="78"/>
    </location>
</feature>
<dbReference type="AlphaFoldDB" id="A0A1H7G1V9"/>
<keyword evidence="4" id="KW-1185">Reference proteome</keyword>
<gene>
    <name evidence="3" type="ORF">SAMN05216387_101154</name>
</gene>
<feature type="signal peptide" evidence="2">
    <location>
        <begin position="1"/>
        <end position="23"/>
    </location>
</feature>
<feature type="chain" id="PRO_5011491301" evidence="2">
    <location>
        <begin position="24"/>
        <end position="78"/>
    </location>
</feature>
<name>A0A1H7G1V9_9PROT</name>
<evidence type="ECO:0000313" key="3">
    <source>
        <dbReference type="EMBL" id="SEK32343.1"/>
    </source>
</evidence>
<keyword evidence="2" id="KW-0732">Signal</keyword>
<reference evidence="3 4" key="1">
    <citation type="submission" date="2016-10" db="EMBL/GenBank/DDBJ databases">
        <authorList>
            <person name="de Groot N.N."/>
        </authorList>
    </citation>
    <scope>NUCLEOTIDE SEQUENCE [LARGE SCALE GENOMIC DNA]</scope>
    <source>
        <strain evidence="3 4">Nv1</strain>
    </source>
</reference>
<proteinExistence type="predicted"/>
<organism evidence="3 4">
    <name type="scientific">Nitrosovibrio tenuis</name>
    <dbReference type="NCBI Taxonomy" id="1233"/>
    <lineage>
        <taxon>Bacteria</taxon>
        <taxon>Pseudomonadati</taxon>
        <taxon>Pseudomonadota</taxon>
        <taxon>Betaproteobacteria</taxon>
        <taxon>Nitrosomonadales</taxon>
        <taxon>Nitrosomonadaceae</taxon>
        <taxon>Nitrosovibrio</taxon>
    </lineage>
</organism>
<dbReference type="EMBL" id="FOBH01000001">
    <property type="protein sequence ID" value="SEK32343.1"/>
    <property type="molecule type" value="Genomic_DNA"/>
</dbReference>
<sequence>MNKLTSVLAAIALAATSSTSTSAAVEETTDKRTAHRAAASKRNADKTRIPAREAKSHAGQDEPHALKARVLLEEDQKK</sequence>
<feature type="region of interest" description="Disordered" evidence="1">
    <location>
        <begin position="18"/>
        <end position="78"/>
    </location>
</feature>
<dbReference type="Proteomes" id="UP000198620">
    <property type="component" value="Unassembled WGS sequence"/>
</dbReference>
<evidence type="ECO:0000313" key="4">
    <source>
        <dbReference type="Proteomes" id="UP000198620"/>
    </source>
</evidence>
<accession>A0A1H7G1V9</accession>
<protein>
    <submittedName>
        <fullName evidence="3">Uncharacterized protein</fullName>
    </submittedName>
</protein>
<dbReference type="RefSeq" id="WP_090825908.1">
    <property type="nucleotide sequence ID" value="NZ_FOBH01000001.1"/>
</dbReference>
<evidence type="ECO:0000256" key="1">
    <source>
        <dbReference type="SAM" id="MobiDB-lite"/>
    </source>
</evidence>